<comment type="caution">
    <text evidence="3">The sequence shown here is derived from an EMBL/GenBank/DDBJ whole genome shotgun (WGS) entry which is preliminary data.</text>
</comment>
<evidence type="ECO:0000256" key="1">
    <source>
        <dbReference type="ARBA" id="ARBA00022737"/>
    </source>
</evidence>
<proteinExistence type="predicted"/>
<evidence type="ECO:0000256" key="2">
    <source>
        <dbReference type="PROSITE-ProRule" id="PRU00504"/>
    </source>
</evidence>
<organism evidence="3 5">
    <name type="scientific">Didymodactylos carnosus</name>
    <dbReference type="NCBI Taxonomy" id="1234261"/>
    <lineage>
        <taxon>Eukaryota</taxon>
        <taxon>Metazoa</taxon>
        <taxon>Spiralia</taxon>
        <taxon>Gnathifera</taxon>
        <taxon>Rotifera</taxon>
        <taxon>Eurotatoria</taxon>
        <taxon>Bdelloidea</taxon>
        <taxon>Philodinida</taxon>
        <taxon>Philodinidae</taxon>
        <taxon>Didymodactylos</taxon>
    </lineage>
</organism>
<protein>
    <recommendedName>
        <fullName evidence="6">NHL repeat-containing protein</fullName>
    </recommendedName>
</protein>
<dbReference type="OrthoDB" id="10551496at2759"/>
<dbReference type="Pfam" id="PF01436">
    <property type="entry name" value="NHL"/>
    <property type="match status" value="1"/>
</dbReference>
<reference evidence="3" key="1">
    <citation type="submission" date="2021-02" db="EMBL/GenBank/DDBJ databases">
        <authorList>
            <person name="Nowell W R."/>
        </authorList>
    </citation>
    <scope>NUCLEOTIDE SEQUENCE</scope>
</reference>
<evidence type="ECO:0000313" key="3">
    <source>
        <dbReference type="EMBL" id="CAF1192797.1"/>
    </source>
</evidence>
<dbReference type="AlphaFoldDB" id="A0A814VTP0"/>
<keyword evidence="1" id="KW-0677">Repeat</keyword>
<evidence type="ECO:0008006" key="6">
    <source>
        <dbReference type="Google" id="ProtNLM"/>
    </source>
</evidence>
<dbReference type="Proteomes" id="UP000663829">
    <property type="component" value="Unassembled WGS sequence"/>
</dbReference>
<sequence>MKWKANGKNIGELVIGEQESDGLDQLKFPTDVLIDEQSGDMFVADCGNNRILHFSAGCREGRMIGGGGRLNRPWSLALDIEGNLYVTEIGGDRVLMFSRL</sequence>
<dbReference type="Gene3D" id="2.120.10.30">
    <property type="entry name" value="TolB, C-terminal domain"/>
    <property type="match status" value="1"/>
</dbReference>
<dbReference type="Proteomes" id="UP000681722">
    <property type="component" value="Unassembled WGS sequence"/>
</dbReference>
<accession>A0A814VTP0</accession>
<keyword evidence="5" id="KW-1185">Reference proteome</keyword>
<evidence type="ECO:0000313" key="5">
    <source>
        <dbReference type="Proteomes" id="UP000663829"/>
    </source>
</evidence>
<dbReference type="EMBL" id="CAJNOQ010008269">
    <property type="protein sequence ID" value="CAF1192797.1"/>
    <property type="molecule type" value="Genomic_DNA"/>
</dbReference>
<dbReference type="InterPro" id="IPR011042">
    <property type="entry name" value="6-blade_b-propeller_TolB-like"/>
</dbReference>
<dbReference type="EMBL" id="CAJOBC010008271">
    <property type="protein sequence ID" value="CAF3957101.1"/>
    <property type="molecule type" value="Genomic_DNA"/>
</dbReference>
<evidence type="ECO:0000313" key="4">
    <source>
        <dbReference type="EMBL" id="CAF3957101.1"/>
    </source>
</evidence>
<dbReference type="InterPro" id="IPR001258">
    <property type="entry name" value="NHL_repeat"/>
</dbReference>
<gene>
    <name evidence="3" type="ORF">GPM918_LOCUS23296</name>
    <name evidence="4" type="ORF">SRO942_LOCUS23298</name>
</gene>
<feature type="repeat" description="NHL" evidence="2">
    <location>
        <begin position="25"/>
        <end position="57"/>
    </location>
</feature>
<name>A0A814VTP0_9BILA</name>
<dbReference type="SUPFAM" id="SSF101898">
    <property type="entry name" value="NHL repeat"/>
    <property type="match status" value="1"/>
</dbReference>
<dbReference type="PROSITE" id="PS51125">
    <property type="entry name" value="NHL"/>
    <property type="match status" value="1"/>
</dbReference>